<protein>
    <submittedName>
        <fullName evidence="2">Uncharacterized protein</fullName>
    </submittedName>
</protein>
<dbReference type="EMBL" id="CP126209">
    <property type="protein sequence ID" value="WIA09870.1"/>
    <property type="molecule type" value="Genomic_DNA"/>
</dbReference>
<dbReference type="Proteomes" id="UP001244341">
    <property type="component" value="Chromosome 2b"/>
</dbReference>
<name>A0ABY8TLI9_TETOB</name>
<organism evidence="2 3">
    <name type="scientific">Tetradesmus obliquus</name>
    <name type="common">Green alga</name>
    <name type="synonym">Acutodesmus obliquus</name>
    <dbReference type="NCBI Taxonomy" id="3088"/>
    <lineage>
        <taxon>Eukaryota</taxon>
        <taxon>Viridiplantae</taxon>
        <taxon>Chlorophyta</taxon>
        <taxon>core chlorophytes</taxon>
        <taxon>Chlorophyceae</taxon>
        <taxon>CS clade</taxon>
        <taxon>Sphaeropleales</taxon>
        <taxon>Scenedesmaceae</taxon>
        <taxon>Tetradesmus</taxon>
    </lineage>
</organism>
<proteinExistence type="predicted"/>
<sequence length="162" mass="17616">MQAALIPLHSNEDEILSYGTDGVNEQGDHVTSQQTDGGMPSGPADSAEHQAAADSDEDSSHEPTADDDEEQQAAAEMDWQEPVPTSSFYTQRYAATMRLTGLPVESEGLSVQEVVCLLRDDEVKATAIEYAERSAAFSPFQRECAAFLKELLEERSAFTLKG</sequence>
<evidence type="ECO:0000256" key="1">
    <source>
        <dbReference type="SAM" id="MobiDB-lite"/>
    </source>
</evidence>
<feature type="region of interest" description="Disordered" evidence="1">
    <location>
        <begin position="1"/>
        <end position="84"/>
    </location>
</feature>
<evidence type="ECO:0000313" key="2">
    <source>
        <dbReference type="EMBL" id="WIA09870.1"/>
    </source>
</evidence>
<accession>A0ABY8TLI9</accession>
<evidence type="ECO:0000313" key="3">
    <source>
        <dbReference type="Proteomes" id="UP001244341"/>
    </source>
</evidence>
<reference evidence="2 3" key="1">
    <citation type="submission" date="2023-05" db="EMBL/GenBank/DDBJ databases">
        <title>A 100% complete, gapless, phased diploid assembly of the Scenedesmus obliquus UTEX 3031 genome.</title>
        <authorList>
            <person name="Biondi T.C."/>
            <person name="Hanschen E.R."/>
            <person name="Kwon T."/>
            <person name="Eng W."/>
            <person name="Kruse C.P.S."/>
            <person name="Koehler S.I."/>
            <person name="Kunde Y."/>
            <person name="Gleasner C.D."/>
            <person name="You Mak K.T."/>
            <person name="Polle J."/>
            <person name="Hovde B.T."/>
            <person name="Starkenburg S.R."/>
        </authorList>
    </citation>
    <scope>NUCLEOTIDE SEQUENCE [LARGE SCALE GENOMIC DNA]</scope>
    <source>
        <strain evidence="2 3">DOE0152z</strain>
    </source>
</reference>
<feature type="compositionally biased region" description="Low complexity" evidence="1">
    <location>
        <begin position="72"/>
        <end position="81"/>
    </location>
</feature>
<gene>
    <name evidence="2" type="ORF">OEZ85_010084</name>
</gene>
<keyword evidence="3" id="KW-1185">Reference proteome</keyword>